<dbReference type="Gene3D" id="3.40.50.720">
    <property type="entry name" value="NAD(P)-binding Rossmann-like Domain"/>
    <property type="match status" value="1"/>
</dbReference>
<evidence type="ECO:0000256" key="5">
    <source>
        <dbReference type="ARBA" id="ARBA00023002"/>
    </source>
</evidence>
<dbReference type="Pfam" id="PF00107">
    <property type="entry name" value="ADH_zinc_N"/>
    <property type="match status" value="1"/>
</dbReference>
<dbReference type="GO" id="GO:0004022">
    <property type="term" value="F:alcohol dehydrogenase (NAD+) activity"/>
    <property type="evidence" value="ECO:0007669"/>
    <property type="project" value="TreeGrafter"/>
</dbReference>
<name>A0A642VED2_9ASCO</name>
<evidence type="ECO:0000256" key="1">
    <source>
        <dbReference type="ARBA" id="ARBA00001947"/>
    </source>
</evidence>
<keyword evidence="3" id="KW-0479">Metal-binding</keyword>
<dbReference type="Gene3D" id="3.90.180.10">
    <property type="entry name" value="Medium-chain alcohol dehydrogenases, catalytic domain"/>
    <property type="match status" value="1"/>
</dbReference>
<dbReference type="OrthoDB" id="1879366at2759"/>
<comment type="similarity">
    <text evidence="2">Belongs to the zinc-containing alcohol dehydrogenase family.</text>
</comment>
<keyword evidence="5" id="KW-0560">Oxidoreductase</keyword>
<dbReference type="GO" id="GO:0046872">
    <property type="term" value="F:metal ion binding"/>
    <property type="evidence" value="ECO:0007669"/>
    <property type="project" value="UniProtKB-KW"/>
</dbReference>
<evidence type="ECO:0000259" key="6">
    <source>
        <dbReference type="SMART" id="SM00829"/>
    </source>
</evidence>
<comment type="cofactor">
    <cofactor evidence="1">
        <name>Zn(2+)</name>
        <dbReference type="ChEBI" id="CHEBI:29105"/>
    </cofactor>
</comment>
<dbReference type="PANTHER" id="PTHR42940">
    <property type="entry name" value="ALCOHOL DEHYDROGENASE 1-RELATED"/>
    <property type="match status" value="1"/>
</dbReference>
<dbReference type="Proteomes" id="UP000761534">
    <property type="component" value="Unassembled WGS sequence"/>
</dbReference>
<dbReference type="AlphaFoldDB" id="A0A642VED2"/>
<protein>
    <recommendedName>
        <fullName evidence="6">Enoyl reductase (ER) domain-containing protein</fullName>
    </recommendedName>
</protein>
<feature type="domain" description="Enoyl reductase (ER)" evidence="6">
    <location>
        <begin position="17"/>
        <end position="332"/>
    </location>
</feature>
<accession>A0A642VED2</accession>
<comment type="caution">
    <text evidence="7">The sequence shown here is derived from an EMBL/GenBank/DDBJ whole genome shotgun (WGS) entry which is preliminary data.</text>
</comment>
<evidence type="ECO:0000313" key="7">
    <source>
        <dbReference type="EMBL" id="KAA8917733.1"/>
    </source>
</evidence>
<dbReference type="InterPro" id="IPR036291">
    <property type="entry name" value="NAD(P)-bd_dom_sf"/>
</dbReference>
<proteinExistence type="inferred from homology"/>
<dbReference type="InterPro" id="IPR011032">
    <property type="entry name" value="GroES-like_sf"/>
</dbReference>
<dbReference type="InterPro" id="IPR013149">
    <property type="entry name" value="ADH-like_C"/>
</dbReference>
<dbReference type="VEuPathDB" id="FungiDB:TRICI_000120"/>
<evidence type="ECO:0000256" key="4">
    <source>
        <dbReference type="ARBA" id="ARBA00022833"/>
    </source>
</evidence>
<reference evidence="7" key="1">
    <citation type="journal article" date="2019" name="G3 (Bethesda)">
        <title>Genome Assemblies of Two Rare Opportunistic Yeast Pathogens: Diutina rugosa (syn. Candida rugosa) and Trichomonascus ciferrii (syn. Candida ciferrii).</title>
        <authorList>
            <person name="Mixao V."/>
            <person name="Saus E."/>
            <person name="Hansen A.P."/>
            <person name="Lass-Florl C."/>
            <person name="Gabaldon T."/>
        </authorList>
    </citation>
    <scope>NUCLEOTIDE SEQUENCE</scope>
    <source>
        <strain evidence="7">CBS 4856</strain>
    </source>
</reference>
<evidence type="ECO:0000256" key="2">
    <source>
        <dbReference type="ARBA" id="ARBA00008072"/>
    </source>
</evidence>
<dbReference type="GO" id="GO:0005737">
    <property type="term" value="C:cytoplasm"/>
    <property type="evidence" value="ECO:0007669"/>
    <property type="project" value="TreeGrafter"/>
</dbReference>
<dbReference type="SUPFAM" id="SSF50129">
    <property type="entry name" value="GroES-like"/>
    <property type="match status" value="1"/>
</dbReference>
<dbReference type="SUPFAM" id="SSF51735">
    <property type="entry name" value="NAD(P)-binding Rossmann-fold domains"/>
    <property type="match status" value="1"/>
</dbReference>
<dbReference type="InterPro" id="IPR020843">
    <property type="entry name" value="ER"/>
</dbReference>
<dbReference type="EMBL" id="SWFS01000013">
    <property type="protein sequence ID" value="KAA8917733.1"/>
    <property type="molecule type" value="Genomic_DNA"/>
</dbReference>
<keyword evidence="4" id="KW-0862">Zinc</keyword>
<gene>
    <name evidence="7" type="ORF">TRICI_000120</name>
</gene>
<keyword evidence="8" id="KW-1185">Reference proteome</keyword>
<dbReference type="InterPro" id="IPR013154">
    <property type="entry name" value="ADH-like_N"/>
</dbReference>
<dbReference type="Pfam" id="PF08240">
    <property type="entry name" value="ADH_N"/>
    <property type="match status" value="1"/>
</dbReference>
<dbReference type="PANTHER" id="PTHR42940:SF8">
    <property type="entry name" value="VACUOLAR PROTEIN SORTING-ASSOCIATED PROTEIN 11"/>
    <property type="match status" value="1"/>
</dbReference>
<evidence type="ECO:0000256" key="3">
    <source>
        <dbReference type="ARBA" id="ARBA00022723"/>
    </source>
</evidence>
<sequence length="336" mass="36377">MTIPTKQKGYVYDSDKGKLEMREIPVPQPKPNQVLLKVEGGGMCHSDLHIICGDNPLPGKYVMGHEIAASVVLTGAGVDESRYPKGKLFAFYGPNGCGSCSNCRKGYDNQCQTHKNYYGLGIDGGYQEYIVADPRNLIPVPDGVSAPVAAATTDAVLTPYHAARRAGITTGDTVLVFGLGGLGINAVQVAKYLGAKVIACDLREEQCKKARSLGADVTYVNLPESPLNVDVVLDVVGHRDTFYLAQKHVRPRGKIVPVGLASTVLEINQHPASQREIEIISTFWGTSAELMECLDLVAKGVVNPQVETCHLEDVHDILHKLEHNKIKSRTVIVPKL</sequence>
<dbReference type="CDD" id="cd08254">
    <property type="entry name" value="hydroxyacyl_CoA_DH"/>
    <property type="match status" value="1"/>
</dbReference>
<organism evidence="7 8">
    <name type="scientific">Trichomonascus ciferrii</name>
    <dbReference type="NCBI Taxonomy" id="44093"/>
    <lineage>
        <taxon>Eukaryota</taxon>
        <taxon>Fungi</taxon>
        <taxon>Dikarya</taxon>
        <taxon>Ascomycota</taxon>
        <taxon>Saccharomycotina</taxon>
        <taxon>Dipodascomycetes</taxon>
        <taxon>Dipodascales</taxon>
        <taxon>Trichomonascaceae</taxon>
        <taxon>Trichomonascus</taxon>
        <taxon>Trichomonascus ciferrii complex</taxon>
    </lineage>
</organism>
<evidence type="ECO:0000313" key="8">
    <source>
        <dbReference type="Proteomes" id="UP000761534"/>
    </source>
</evidence>
<dbReference type="SMART" id="SM00829">
    <property type="entry name" value="PKS_ER"/>
    <property type="match status" value="1"/>
</dbReference>